<accession>A0A3P6EMA5</accession>
<protein>
    <submittedName>
        <fullName evidence="1">Uncharacterized protein</fullName>
    </submittedName>
</protein>
<dbReference type="AlphaFoldDB" id="A0A3P6EMA5"/>
<sequence>MLQEIHVFRNPMPPREHLVQVTLISTVIRLNLVYMFHQKLKRAVARLDHHNSRVKQSAIVSRSRDLRHPEQEIDVSQDQQICIYEDDFVVISELP</sequence>
<dbReference type="EMBL" id="LR031877">
    <property type="protein sequence ID" value="VDD45873.1"/>
    <property type="molecule type" value="Genomic_DNA"/>
</dbReference>
<name>A0A3P6EMA5_BRAOL</name>
<reference evidence="1" key="1">
    <citation type="submission" date="2018-11" db="EMBL/GenBank/DDBJ databases">
        <authorList>
            <consortium name="Genoscope - CEA"/>
            <person name="William W."/>
        </authorList>
    </citation>
    <scope>NUCLEOTIDE SEQUENCE</scope>
</reference>
<evidence type="ECO:0000313" key="1">
    <source>
        <dbReference type="EMBL" id="VDD45873.1"/>
    </source>
</evidence>
<organism evidence="1">
    <name type="scientific">Brassica oleracea</name>
    <name type="common">Wild cabbage</name>
    <dbReference type="NCBI Taxonomy" id="3712"/>
    <lineage>
        <taxon>Eukaryota</taxon>
        <taxon>Viridiplantae</taxon>
        <taxon>Streptophyta</taxon>
        <taxon>Embryophyta</taxon>
        <taxon>Tracheophyta</taxon>
        <taxon>Spermatophyta</taxon>
        <taxon>Magnoliopsida</taxon>
        <taxon>eudicotyledons</taxon>
        <taxon>Gunneridae</taxon>
        <taxon>Pentapetalae</taxon>
        <taxon>rosids</taxon>
        <taxon>malvids</taxon>
        <taxon>Brassicales</taxon>
        <taxon>Brassicaceae</taxon>
        <taxon>Brassiceae</taxon>
        <taxon>Brassica</taxon>
    </lineage>
</organism>
<proteinExistence type="predicted"/>
<gene>
    <name evidence="1" type="ORF">BOLC5T33420H</name>
</gene>